<proteinExistence type="predicted"/>
<feature type="transmembrane region" description="Helical" evidence="5">
    <location>
        <begin position="65"/>
        <end position="87"/>
    </location>
</feature>
<evidence type="ECO:0000313" key="7">
    <source>
        <dbReference type="EMBL" id="ODS24002.1"/>
    </source>
</evidence>
<accession>A0A1D2QR03</accession>
<evidence type="ECO:0000256" key="4">
    <source>
        <dbReference type="ARBA" id="ARBA00023136"/>
    </source>
</evidence>
<feature type="transmembrane region" description="Helical" evidence="5">
    <location>
        <begin position="131"/>
        <end position="152"/>
    </location>
</feature>
<dbReference type="STRING" id="62101.AB835_05610"/>
<dbReference type="PANTHER" id="PTHR32322">
    <property type="entry name" value="INNER MEMBRANE TRANSPORTER"/>
    <property type="match status" value="1"/>
</dbReference>
<dbReference type="AlphaFoldDB" id="A0A1D2QR03"/>
<gene>
    <name evidence="7" type="ORF">AB835_05610</name>
</gene>
<evidence type="ECO:0000256" key="3">
    <source>
        <dbReference type="ARBA" id="ARBA00022989"/>
    </source>
</evidence>
<name>A0A1D2QR03_9GAMM</name>
<evidence type="ECO:0000313" key="8">
    <source>
        <dbReference type="Proteomes" id="UP000242502"/>
    </source>
</evidence>
<feature type="domain" description="EamA" evidence="6">
    <location>
        <begin position="6"/>
        <end position="141"/>
    </location>
</feature>
<dbReference type="GO" id="GO:0016020">
    <property type="term" value="C:membrane"/>
    <property type="evidence" value="ECO:0007669"/>
    <property type="project" value="UniProtKB-SubCell"/>
</dbReference>
<sequence>MKIVDIFWAFLATFFWGVTQILMRSAKPSNQMRLMVWASVIPPLPLLILSIIFEEDQFSAVKNMGWEGFSVLLYTGLCGTIWAFAIWGKLLKKYSVAIVSPFTLLVPVFSMTLATILLGEQFSTIRLVGSLAVFLGLAIIVMWKNLPFIFLWKKVM</sequence>
<dbReference type="PANTHER" id="PTHR32322:SF9">
    <property type="entry name" value="AMINO-ACID METABOLITE EFFLUX PUMP-RELATED"/>
    <property type="match status" value="1"/>
</dbReference>
<keyword evidence="4 5" id="KW-0472">Membrane</keyword>
<organism evidence="7 8">
    <name type="scientific">Candidatus Endobugula sertula</name>
    <name type="common">Bugula neritina bacterial symbiont</name>
    <dbReference type="NCBI Taxonomy" id="62101"/>
    <lineage>
        <taxon>Bacteria</taxon>
        <taxon>Pseudomonadati</taxon>
        <taxon>Pseudomonadota</taxon>
        <taxon>Gammaproteobacteria</taxon>
        <taxon>Cellvibrionales</taxon>
        <taxon>Cellvibrionaceae</taxon>
        <taxon>Candidatus Endobugula</taxon>
    </lineage>
</organism>
<feature type="transmembrane region" description="Helical" evidence="5">
    <location>
        <begin position="34"/>
        <end position="53"/>
    </location>
</feature>
<dbReference type="InterPro" id="IPR000620">
    <property type="entry name" value="EamA_dom"/>
</dbReference>
<evidence type="ECO:0000259" key="6">
    <source>
        <dbReference type="Pfam" id="PF00892"/>
    </source>
</evidence>
<reference evidence="7 8" key="1">
    <citation type="journal article" date="2016" name="Appl. Environ. Microbiol.">
        <title>Lack of Overt Genome Reduction in the Bryostatin-Producing Bryozoan Symbiont "Candidatus Endobugula sertula".</title>
        <authorList>
            <person name="Miller I.J."/>
            <person name="Vanee N."/>
            <person name="Fong S.S."/>
            <person name="Lim-Fong G.E."/>
            <person name="Kwan J.C."/>
        </authorList>
    </citation>
    <scope>NUCLEOTIDE SEQUENCE [LARGE SCALE GENOMIC DNA]</scope>
    <source>
        <strain evidence="7">AB1-4</strain>
    </source>
</reference>
<keyword evidence="2 5" id="KW-0812">Transmembrane</keyword>
<dbReference type="InterPro" id="IPR037185">
    <property type="entry name" value="EmrE-like"/>
</dbReference>
<protein>
    <recommendedName>
        <fullName evidence="6">EamA domain-containing protein</fullName>
    </recommendedName>
</protein>
<feature type="transmembrane region" description="Helical" evidence="5">
    <location>
        <begin position="94"/>
        <end position="119"/>
    </location>
</feature>
<comment type="subcellular location">
    <subcellularLocation>
        <location evidence="1">Membrane</location>
        <topology evidence="1">Multi-pass membrane protein</topology>
    </subcellularLocation>
</comment>
<dbReference type="Proteomes" id="UP000242502">
    <property type="component" value="Unassembled WGS sequence"/>
</dbReference>
<dbReference type="InterPro" id="IPR050638">
    <property type="entry name" value="AA-Vitamin_Transporters"/>
</dbReference>
<evidence type="ECO:0000256" key="1">
    <source>
        <dbReference type="ARBA" id="ARBA00004141"/>
    </source>
</evidence>
<evidence type="ECO:0000256" key="5">
    <source>
        <dbReference type="SAM" id="Phobius"/>
    </source>
</evidence>
<comment type="caution">
    <text evidence="7">The sequence shown here is derived from an EMBL/GenBank/DDBJ whole genome shotgun (WGS) entry which is preliminary data.</text>
</comment>
<keyword evidence="3 5" id="KW-1133">Transmembrane helix</keyword>
<feature type="transmembrane region" description="Helical" evidence="5">
    <location>
        <begin position="6"/>
        <end position="22"/>
    </location>
</feature>
<dbReference type="EMBL" id="MDLC01000015">
    <property type="protein sequence ID" value="ODS24002.1"/>
    <property type="molecule type" value="Genomic_DNA"/>
</dbReference>
<evidence type="ECO:0000256" key="2">
    <source>
        <dbReference type="ARBA" id="ARBA00022692"/>
    </source>
</evidence>
<dbReference type="SUPFAM" id="SSF103481">
    <property type="entry name" value="Multidrug resistance efflux transporter EmrE"/>
    <property type="match status" value="1"/>
</dbReference>
<dbReference type="Pfam" id="PF00892">
    <property type="entry name" value="EamA"/>
    <property type="match status" value="1"/>
</dbReference>